<reference evidence="2 3" key="1">
    <citation type="journal article" date="2016" name="Nat. Commun.">
        <title>Thousands of microbial genomes shed light on interconnected biogeochemical processes in an aquifer system.</title>
        <authorList>
            <person name="Anantharaman K."/>
            <person name="Brown C.T."/>
            <person name="Hug L.A."/>
            <person name="Sharon I."/>
            <person name="Castelle C.J."/>
            <person name="Probst A.J."/>
            <person name="Thomas B.C."/>
            <person name="Singh A."/>
            <person name="Wilkins M.J."/>
            <person name="Karaoz U."/>
            <person name="Brodie E.L."/>
            <person name="Williams K.H."/>
            <person name="Hubbard S.S."/>
            <person name="Banfield J.F."/>
        </authorList>
    </citation>
    <scope>NUCLEOTIDE SEQUENCE [LARGE SCALE GENOMIC DNA]</scope>
</reference>
<feature type="transmembrane region" description="Helical" evidence="1">
    <location>
        <begin position="12"/>
        <end position="31"/>
    </location>
</feature>
<keyword evidence="1" id="KW-1133">Transmembrane helix</keyword>
<name>A0A1G2U0I7_9BACT</name>
<dbReference type="Proteomes" id="UP000179283">
    <property type="component" value="Unassembled WGS sequence"/>
</dbReference>
<keyword evidence="1" id="KW-0812">Transmembrane</keyword>
<dbReference type="AlphaFoldDB" id="A0A1G2U0I7"/>
<gene>
    <name evidence="2" type="ORF">A2920_02890</name>
</gene>
<protein>
    <recommendedName>
        <fullName evidence="4">Cell division protein FtsL</fullName>
    </recommendedName>
</protein>
<sequence length="106" mass="11732">MKVKVINLHKNTRLFWLMAVVSICSIGLYIYSVNATVRAVAERQQIETELSERIARIGELEFEYIGLKNSVDLALASEMGFAMAQPTAYVSRNESVALASGGSFSR</sequence>
<accession>A0A1G2U0I7</accession>
<dbReference type="EMBL" id="MHWD01000027">
    <property type="protein sequence ID" value="OHB02993.1"/>
    <property type="molecule type" value="Genomic_DNA"/>
</dbReference>
<comment type="caution">
    <text evidence="2">The sequence shown here is derived from an EMBL/GenBank/DDBJ whole genome shotgun (WGS) entry which is preliminary data.</text>
</comment>
<evidence type="ECO:0000313" key="2">
    <source>
        <dbReference type="EMBL" id="OHB02993.1"/>
    </source>
</evidence>
<evidence type="ECO:0000256" key="1">
    <source>
        <dbReference type="SAM" id="Phobius"/>
    </source>
</evidence>
<proteinExistence type="predicted"/>
<evidence type="ECO:0008006" key="4">
    <source>
        <dbReference type="Google" id="ProtNLM"/>
    </source>
</evidence>
<evidence type="ECO:0000313" key="3">
    <source>
        <dbReference type="Proteomes" id="UP000179283"/>
    </source>
</evidence>
<keyword evidence="1" id="KW-0472">Membrane</keyword>
<organism evidence="2 3">
    <name type="scientific">Candidatus Zambryskibacteria bacterium RIFCSPLOWO2_01_FULL_43_17</name>
    <dbReference type="NCBI Taxonomy" id="1802760"/>
    <lineage>
        <taxon>Bacteria</taxon>
        <taxon>Candidatus Zambryskiibacteriota</taxon>
    </lineage>
</organism>